<feature type="non-terminal residue" evidence="2">
    <location>
        <position position="34"/>
    </location>
</feature>
<feature type="region of interest" description="Disordered" evidence="1">
    <location>
        <begin position="1"/>
        <end position="34"/>
    </location>
</feature>
<name>A0A6J4I2J6_9ACTN</name>
<sequence length="34" mass="3736">ERAHPRRPAGRRSAARPRRRGPGPAAPGRRPVGR</sequence>
<organism evidence="2">
    <name type="scientific">uncultured Mycobacteriales bacterium</name>
    <dbReference type="NCBI Taxonomy" id="581187"/>
    <lineage>
        <taxon>Bacteria</taxon>
        <taxon>Bacillati</taxon>
        <taxon>Actinomycetota</taxon>
        <taxon>Actinomycetes</taxon>
        <taxon>Mycobacteriales</taxon>
        <taxon>environmental samples</taxon>
    </lineage>
</organism>
<dbReference type="EMBL" id="CADCTP010000131">
    <property type="protein sequence ID" value="CAA9240667.1"/>
    <property type="molecule type" value="Genomic_DNA"/>
</dbReference>
<accession>A0A6J4I2J6</accession>
<evidence type="ECO:0000313" key="2">
    <source>
        <dbReference type="EMBL" id="CAA9240667.1"/>
    </source>
</evidence>
<feature type="compositionally biased region" description="Basic residues" evidence="1">
    <location>
        <begin position="1"/>
        <end position="21"/>
    </location>
</feature>
<protein>
    <submittedName>
        <fullName evidence="2">Uncharacterized protein</fullName>
    </submittedName>
</protein>
<evidence type="ECO:0000256" key="1">
    <source>
        <dbReference type="SAM" id="MobiDB-lite"/>
    </source>
</evidence>
<reference evidence="2" key="1">
    <citation type="submission" date="2020-02" db="EMBL/GenBank/DDBJ databases">
        <authorList>
            <person name="Meier V. D."/>
        </authorList>
    </citation>
    <scope>NUCLEOTIDE SEQUENCE</scope>
    <source>
        <strain evidence="2">AVDCRST_MAG41</strain>
    </source>
</reference>
<gene>
    <name evidence="2" type="ORF">AVDCRST_MAG41-1393</name>
</gene>
<proteinExistence type="predicted"/>
<feature type="non-terminal residue" evidence="2">
    <location>
        <position position="1"/>
    </location>
</feature>
<dbReference type="AlphaFoldDB" id="A0A6J4I2J6"/>
<feature type="compositionally biased region" description="Low complexity" evidence="1">
    <location>
        <begin position="22"/>
        <end position="34"/>
    </location>
</feature>